<organism evidence="3 4">
    <name type="scientific">Saccharothrix mutabilis subsp. mutabilis</name>
    <dbReference type="NCBI Taxonomy" id="66855"/>
    <lineage>
        <taxon>Bacteria</taxon>
        <taxon>Bacillati</taxon>
        <taxon>Actinomycetota</taxon>
        <taxon>Actinomycetes</taxon>
        <taxon>Pseudonocardiales</taxon>
        <taxon>Pseudonocardiaceae</taxon>
        <taxon>Saccharothrix</taxon>
    </lineage>
</organism>
<dbReference type="InterPro" id="IPR050267">
    <property type="entry name" value="Anti-sigma-factor_SerPK"/>
</dbReference>
<dbReference type="Proteomes" id="UP001500416">
    <property type="component" value="Unassembled WGS sequence"/>
</dbReference>
<reference evidence="3 4" key="1">
    <citation type="journal article" date="2019" name="Int. J. Syst. Evol. Microbiol.">
        <title>The Global Catalogue of Microorganisms (GCM) 10K type strain sequencing project: providing services to taxonomists for standard genome sequencing and annotation.</title>
        <authorList>
            <consortium name="The Broad Institute Genomics Platform"/>
            <consortium name="The Broad Institute Genome Sequencing Center for Infectious Disease"/>
            <person name="Wu L."/>
            <person name="Ma J."/>
        </authorList>
    </citation>
    <scope>NUCLEOTIDE SEQUENCE [LARGE SCALE GENOMIC DNA]</scope>
    <source>
        <strain evidence="3 4">JCM 3380</strain>
    </source>
</reference>
<dbReference type="PANTHER" id="PTHR35526:SF3">
    <property type="entry name" value="ANTI-SIGMA-F FACTOR RSBW"/>
    <property type="match status" value="1"/>
</dbReference>
<dbReference type="InterPro" id="IPR003594">
    <property type="entry name" value="HATPase_dom"/>
</dbReference>
<dbReference type="CDD" id="cd16936">
    <property type="entry name" value="HATPase_RsbW-like"/>
    <property type="match status" value="1"/>
</dbReference>
<dbReference type="InterPro" id="IPR036890">
    <property type="entry name" value="HATPase_C_sf"/>
</dbReference>
<dbReference type="GO" id="GO:0005524">
    <property type="term" value="F:ATP binding"/>
    <property type="evidence" value="ECO:0007669"/>
    <property type="project" value="UniProtKB-KW"/>
</dbReference>
<dbReference type="SUPFAM" id="SSF55874">
    <property type="entry name" value="ATPase domain of HSP90 chaperone/DNA topoisomerase II/histidine kinase"/>
    <property type="match status" value="1"/>
</dbReference>
<keyword evidence="3" id="KW-0547">Nucleotide-binding</keyword>
<protein>
    <submittedName>
        <fullName evidence="3">ATP-binding protein</fullName>
    </submittedName>
</protein>
<dbReference type="Gene3D" id="3.30.565.10">
    <property type="entry name" value="Histidine kinase-like ATPase, C-terminal domain"/>
    <property type="match status" value="1"/>
</dbReference>
<evidence type="ECO:0000313" key="3">
    <source>
        <dbReference type="EMBL" id="GAA0244716.1"/>
    </source>
</evidence>
<evidence type="ECO:0000256" key="1">
    <source>
        <dbReference type="ARBA" id="ARBA00022527"/>
    </source>
</evidence>
<feature type="domain" description="Histidine kinase/HSP90-like ATPase" evidence="2">
    <location>
        <begin position="23"/>
        <end position="125"/>
    </location>
</feature>
<gene>
    <name evidence="3" type="ORF">GCM10010492_50030</name>
</gene>
<evidence type="ECO:0000259" key="2">
    <source>
        <dbReference type="Pfam" id="PF13581"/>
    </source>
</evidence>
<sequence length="133" mass="14544">MSATEVPRSAARSRALDLAARPEMAEVRRWVRAAAPEVAGDPLEDLLLVVTELVTNAYDHSRQPRWLRLSVLPERVHVEVEDSSGDPPVLGRSRISDTRGRGLVLVAALSVDWGHTAQAVGKTVWADVVHRPA</sequence>
<dbReference type="RefSeq" id="WP_343936315.1">
    <property type="nucleotide sequence ID" value="NZ_BAAABU010000013.1"/>
</dbReference>
<dbReference type="PANTHER" id="PTHR35526">
    <property type="entry name" value="ANTI-SIGMA-F FACTOR RSBW-RELATED"/>
    <property type="match status" value="1"/>
</dbReference>
<keyword evidence="3" id="KW-0067">ATP-binding</keyword>
<accession>A0ABN0UB89</accession>
<keyword evidence="1" id="KW-0418">Kinase</keyword>
<keyword evidence="4" id="KW-1185">Reference proteome</keyword>
<proteinExistence type="predicted"/>
<name>A0ABN0UB89_9PSEU</name>
<keyword evidence="1" id="KW-0723">Serine/threonine-protein kinase</keyword>
<dbReference type="EMBL" id="BAAABU010000013">
    <property type="protein sequence ID" value="GAA0244716.1"/>
    <property type="molecule type" value="Genomic_DNA"/>
</dbReference>
<evidence type="ECO:0000313" key="4">
    <source>
        <dbReference type="Proteomes" id="UP001500416"/>
    </source>
</evidence>
<dbReference type="Pfam" id="PF13581">
    <property type="entry name" value="HATPase_c_2"/>
    <property type="match status" value="1"/>
</dbReference>
<comment type="caution">
    <text evidence="3">The sequence shown here is derived from an EMBL/GenBank/DDBJ whole genome shotgun (WGS) entry which is preliminary data.</text>
</comment>
<keyword evidence="1" id="KW-0808">Transferase</keyword>